<accession>A0A0F8W1U8</accession>
<reference evidence="2" key="1">
    <citation type="journal article" date="2015" name="Nature">
        <title>Complex archaea that bridge the gap between prokaryotes and eukaryotes.</title>
        <authorList>
            <person name="Spang A."/>
            <person name="Saw J.H."/>
            <person name="Jorgensen S.L."/>
            <person name="Zaremba-Niedzwiedzka K."/>
            <person name="Martijn J."/>
            <person name="Lind A.E."/>
            <person name="van Eijk R."/>
            <person name="Schleper C."/>
            <person name="Guy L."/>
            <person name="Ettema T.J."/>
        </authorList>
    </citation>
    <scope>NUCLEOTIDE SEQUENCE</scope>
</reference>
<dbReference type="AlphaFoldDB" id="A0A0F8W1U8"/>
<comment type="caution">
    <text evidence="2">The sequence shown here is derived from an EMBL/GenBank/DDBJ whole genome shotgun (WGS) entry which is preliminary data.</text>
</comment>
<organism evidence="2">
    <name type="scientific">marine sediment metagenome</name>
    <dbReference type="NCBI Taxonomy" id="412755"/>
    <lineage>
        <taxon>unclassified sequences</taxon>
        <taxon>metagenomes</taxon>
        <taxon>ecological metagenomes</taxon>
    </lineage>
</organism>
<name>A0A0F8W1U8_9ZZZZ</name>
<dbReference type="EMBL" id="LAZR01067942">
    <property type="protein sequence ID" value="KKK50588.1"/>
    <property type="molecule type" value="Genomic_DNA"/>
</dbReference>
<keyword evidence="1" id="KW-0472">Membrane</keyword>
<keyword evidence="1" id="KW-1133">Transmembrane helix</keyword>
<keyword evidence="1" id="KW-0812">Transmembrane</keyword>
<evidence type="ECO:0000256" key="1">
    <source>
        <dbReference type="SAM" id="Phobius"/>
    </source>
</evidence>
<protein>
    <submittedName>
        <fullName evidence="2">Uncharacterized protein</fullName>
    </submittedName>
</protein>
<gene>
    <name evidence="2" type="ORF">LCGC14_3123500</name>
</gene>
<feature type="transmembrane region" description="Helical" evidence="1">
    <location>
        <begin position="7"/>
        <end position="29"/>
    </location>
</feature>
<proteinExistence type="predicted"/>
<evidence type="ECO:0000313" key="2">
    <source>
        <dbReference type="EMBL" id="KKK50588.1"/>
    </source>
</evidence>
<feature type="non-terminal residue" evidence="2">
    <location>
        <position position="87"/>
    </location>
</feature>
<sequence length="87" mass="10076">MFGNKENLWLAAGALALILALVIPVFILMPCSSSSLRYMTWELKSMESDQSYNQSMLYLAEQIFEWEEIADDFSLHEDWVEHEARAT</sequence>